<comment type="caution">
    <text evidence="3">The sequence shown here is derived from an EMBL/GenBank/DDBJ whole genome shotgun (WGS) entry which is preliminary data.</text>
</comment>
<organism evidence="3">
    <name type="scientific">hydrocarbon metagenome</name>
    <dbReference type="NCBI Taxonomy" id="938273"/>
    <lineage>
        <taxon>unclassified sequences</taxon>
        <taxon>metagenomes</taxon>
        <taxon>ecological metagenomes</taxon>
    </lineage>
</organism>
<gene>
    <name evidence="3" type="ORF">ASZ90_015790</name>
</gene>
<feature type="domain" description="Pyrroline-5-carboxylate reductase catalytic N-terminal" evidence="2">
    <location>
        <begin position="2"/>
        <end position="101"/>
    </location>
</feature>
<dbReference type="Gene3D" id="3.40.50.720">
    <property type="entry name" value="NAD(P)-binding Rossmann-like Domain"/>
    <property type="match status" value="1"/>
</dbReference>
<evidence type="ECO:0000313" key="3">
    <source>
        <dbReference type="EMBL" id="KUG14568.1"/>
    </source>
</evidence>
<dbReference type="NCBIfam" id="TIGR01915">
    <property type="entry name" value="npdG"/>
    <property type="match status" value="1"/>
</dbReference>
<dbReference type="GO" id="GO:0052851">
    <property type="term" value="F:ferric-chelate reductase (NADPH) activity"/>
    <property type="evidence" value="ECO:0007669"/>
    <property type="project" value="TreeGrafter"/>
</dbReference>
<dbReference type="GO" id="GO:0015677">
    <property type="term" value="P:copper ion import"/>
    <property type="evidence" value="ECO:0007669"/>
    <property type="project" value="TreeGrafter"/>
</dbReference>
<protein>
    <submittedName>
        <fullName evidence="3">F420-dependent nadp reductase</fullName>
    </submittedName>
</protein>
<reference evidence="3" key="1">
    <citation type="journal article" date="2015" name="Proc. Natl. Acad. Sci. U.S.A.">
        <title>Networks of energetic and metabolic interactions define dynamics in microbial communities.</title>
        <authorList>
            <person name="Embree M."/>
            <person name="Liu J.K."/>
            <person name="Al-Bassam M.M."/>
            <person name="Zengler K."/>
        </authorList>
    </citation>
    <scope>NUCLEOTIDE SEQUENCE</scope>
</reference>
<dbReference type="EMBL" id="LNQE01001642">
    <property type="protein sequence ID" value="KUG14568.1"/>
    <property type="molecule type" value="Genomic_DNA"/>
</dbReference>
<evidence type="ECO:0000259" key="2">
    <source>
        <dbReference type="Pfam" id="PF03807"/>
    </source>
</evidence>
<name>A0A0W8F0Z9_9ZZZZ</name>
<dbReference type="Pfam" id="PF03807">
    <property type="entry name" value="F420_oxidored"/>
    <property type="match status" value="1"/>
</dbReference>
<dbReference type="PANTHER" id="PTHR14239:SF0">
    <property type="entry name" value="F420-DEPENDENT NADP REDUCTASE"/>
    <property type="match status" value="1"/>
</dbReference>
<dbReference type="PANTHER" id="PTHR14239">
    <property type="entry name" value="DUDULIN-RELATED"/>
    <property type="match status" value="1"/>
</dbReference>
<evidence type="ECO:0000256" key="1">
    <source>
        <dbReference type="ARBA" id="ARBA00023002"/>
    </source>
</evidence>
<dbReference type="GO" id="GO:0016651">
    <property type="term" value="F:oxidoreductase activity, acting on NAD(P)H"/>
    <property type="evidence" value="ECO:0007669"/>
    <property type="project" value="InterPro"/>
</dbReference>
<sequence>MKVGIVGGTGDIGEGIAMRLSSKHDVVIGSREEEKAHESSDACYARVTELGLPCIVSGHSNQEAVDLSDIVILAIPFRHITPTLSSLHGFEGKIVISPINPMEKRDFFVYTPPPEGSAALLVRTMLPPGTLLCSAFNTVAANKWKALSEPLDFAVPVCGDDPAAKAVVLDLVRSIPGVSAYDAGPLAVSSMVECLTPLLLNIARFNRMRDVGIQFR</sequence>
<proteinExistence type="predicted"/>
<dbReference type="AlphaFoldDB" id="A0A0W8F0Z9"/>
<dbReference type="GO" id="GO:0070967">
    <property type="term" value="F:coenzyme F420 binding"/>
    <property type="evidence" value="ECO:0007669"/>
    <property type="project" value="InterPro"/>
</dbReference>
<dbReference type="GO" id="GO:0008823">
    <property type="term" value="F:cupric reductase (NADH) activity"/>
    <property type="evidence" value="ECO:0007669"/>
    <property type="project" value="TreeGrafter"/>
</dbReference>
<dbReference type="GO" id="GO:0050661">
    <property type="term" value="F:NADP binding"/>
    <property type="evidence" value="ECO:0007669"/>
    <property type="project" value="InterPro"/>
</dbReference>
<dbReference type="InterPro" id="IPR051267">
    <property type="entry name" value="STEAP_metalloreductase"/>
</dbReference>
<dbReference type="InterPro" id="IPR010185">
    <property type="entry name" value="NpdG"/>
</dbReference>
<dbReference type="GO" id="GO:0006740">
    <property type="term" value="P:NADPH regeneration"/>
    <property type="evidence" value="ECO:0007669"/>
    <property type="project" value="InterPro"/>
</dbReference>
<dbReference type="InterPro" id="IPR028939">
    <property type="entry name" value="P5C_Rdtase_cat_N"/>
</dbReference>
<dbReference type="InterPro" id="IPR036291">
    <property type="entry name" value="NAD(P)-bd_dom_sf"/>
</dbReference>
<dbReference type="GO" id="GO:0005886">
    <property type="term" value="C:plasma membrane"/>
    <property type="evidence" value="ECO:0007669"/>
    <property type="project" value="TreeGrafter"/>
</dbReference>
<keyword evidence="1" id="KW-0560">Oxidoreductase</keyword>
<accession>A0A0W8F0Z9</accession>
<dbReference type="SUPFAM" id="SSF51735">
    <property type="entry name" value="NAD(P)-binding Rossmann-fold domains"/>
    <property type="match status" value="1"/>
</dbReference>